<dbReference type="GO" id="GO:0005886">
    <property type="term" value="C:plasma membrane"/>
    <property type="evidence" value="ECO:0007669"/>
    <property type="project" value="UniProtKB-SubCell"/>
</dbReference>
<evidence type="ECO:0000256" key="8">
    <source>
        <dbReference type="ARBA" id="ARBA00023136"/>
    </source>
</evidence>
<dbReference type="GO" id="GO:0015087">
    <property type="term" value="F:cobalt ion transmembrane transporter activity"/>
    <property type="evidence" value="ECO:0007669"/>
    <property type="project" value="UniProtKB-UniRule"/>
</dbReference>
<evidence type="ECO:0000256" key="4">
    <source>
        <dbReference type="ARBA" id="ARBA00022573"/>
    </source>
</evidence>
<comment type="caution">
    <text evidence="10">Lacks conserved residue(s) required for the propagation of feature annotation.</text>
</comment>
<feature type="transmembrane region" description="Helical" evidence="10">
    <location>
        <begin position="66"/>
        <end position="84"/>
    </location>
</feature>
<keyword evidence="9 10" id="KW-0170">Cobalt</keyword>
<dbReference type="UniPathway" id="UPA00148"/>
<comment type="caution">
    <text evidence="11">The sequence shown here is derived from an EMBL/GenBank/DDBJ whole genome shotgun (WGS) entry which is preliminary data.</text>
</comment>
<evidence type="ECO:0000313" key="12">
    <source>
        <dbReference type="Proteomes" id="UP000239089"/>
    </source>
</evidence>
<keyword evidence="12" id="KW-1185">Reference proteome</keyword>
<evidence type="ECO:0000313" key="11">
    <source>
        <dbReference type="EMBL" id="PPQ31082.1"/>
    </source>
</evidence>
<evidence type="ECO:0000256" key="5">
    <source>
        <dbReference type="ARBA" id="ARBA00022692"/>
    </source>
</evidence>
<dbReference type="AlphaFoldDB" id="A0A2S6N8Z1"/>
<dbReference type="InterPro" id="IPR003705">
    <property type="entry name" value="CbiN"/>
</dbReference>
<keyword evidence="3 10" id="KW-1003">Cell membrane</keyword>
<keyword evidence="7 10" id="KW-0406">Ion transport</keyword>
<comment type="pathway">
    <text evidence="10">Cofactor biosynthesis; adenosylcobalamin biosynthesis.</text>
</comment>
<dbReference type="RefSeq" id="WP_104507764.1">
    <property type="nucleotide sequence ID" value="NZ_JACIGC010000002.1"/>
</dbReference>
<comment type="subcellular location">
    <subcellularLocation>
        <location evidence="10">Cell membrane</location>
        <topology evidence="10">Multi-pass membrane protein</topology>
    </subcellularLocation>
</comment>
<evidence type="ECO:0000256" key="7">
    <source>
        <dbReference type="ARBA" id="ARBA00023065"/>
    </source>
</evidence>
<dbReference type="PANTHER" id="PTHR38662:SF1">
    <property type="entry name" value="COBALT TRANSPORT PROTEIN CBIN"/>
    <property type="match status" value="1"/>
</dbReference>
<keyword evidence="1 10" id="KW-0171">Cobalt transport</keyword>
<comment type="subunit">
    <text evidence="10">Forms an energy-coupling factor (ECF) transporter complex composed of an ATP-binding protein (A component, CbiO), a transmembrane protein (T component, CbiQ) and 2 possible substrate-capture proteins (S components, CbiM and CbiN) of unknown stoichimetry.</text>
</comment>
<protein>
    <recommendedName>
        <fullName evidence="10">Cobalt transport protein CbiN</fullName>
    </recommendedName>
    <alternativeName>
        <fullName evidence="10">Energy-coupling factor transporter probable substrate-capture protein CbiN</fullName>
        <shortName evidence="10">ECF transporter S component CbiN</shortName>
    </alternativeName>
</protein>
<dbReference type="OrthoDB" id="1551318at2"/>
<gene>
    <name evidence="10" type="primary">cbiN</name>
    <name evidence="11" type="ORF">CCR94_10195</name>
</gene>
<evidence type="ECO:0000256" key="2">
    <source>
        <dbReference type="ARBA" id="ARBA00022448"/>
    </source>
</evidence>
<dbReference type="NCBIfam" id="NF002780">
    <property type="entry name" value="PRK02898.1"/>
    <property type="match status" value="1"/>
</dbReference>
<dbReference type="GO" id="GO:0009236">
    <property type="term" value="P:cobalamin biosynthetic process"/>
    <property type="evidence" value="ECO:0007669"/>
    <property type="project" value="UniProtKB-UniRule"/>
</dbReference>
<organism evidence="11 12">
    <name type="scientific">Rhodoblastus sphagnicola</name>
    <dbReference type="NCBI Taxonomy" id="333368"/>
    <lineage>
        <taxon>Bacteria</taxon>
        <taxon>Pseudomonadati</taxon>
        <taxon>Pseudomonadota</taxon>
        <taxon>Alphaproteobacteria</taxon>
        <taxon>Hyphomicrobiales</taxon>
        <taxon>Rhodoblastaceae</taxon>
        <taxon>Rhodoblastus</taxon>
    </lineage>
</organism>
<sequence length="96" mass="10190">MSNKLRTTLLLAATVVLIAAPLVVPGLGGDFKGSDDKGTEAISELAPGYKPWFKSLWTPPSDEVESLLFSLQAALGAGFLGYVIGRRSARKNVADR</sequence>
<evidence type="ECO:0000256" key="9">
    <source>
        <dbReference type="ARBA" id="ARBA00023285"/>
    </source>
</evidence>
<keyword evidence="5 10" id="KW-0812">Transmembrane</keyword>
<evidence type="ECO:0000256" key="6">
    <source>
        <dbReference type="ARBA" id="ARBA00022989"/>
    </source>
</evidence>
<evidence type="ECO:0000256" key="1">
    <source>
        <dbReference type="ARBA" id="ARBA00022426"/>
    </source>
</evidence>
<accession>A0A2S6N8Z1</accession>
<evidence type="ECO:0000256" key="10">
    <source>
        <dbReference type="HAMAP-Rule" id="MF_00330"/>
    </source>
</evidence>
<dbReference type="HAMAP" id="MF_00330">
    <property type="entry name" value="CbiN"/>
    <property type="match status" value="1"/>
</dbReference>
<dbReference type="Pfam" id="PF02553">
    <property type="entry name" value="CbiN"/>
    <property type="match status" value="1"/>
</dbReference>
<evidence type="ECO:0000256" key="3">
    <source>
        <dbReference type="ARBA" id="ARBA00022475"/>
    </source>
</evidence>
<comment type="similarity">
    <text evidence="10">Belongs to the CbiN family.</text>
</comment>
<keyword evidence="8 10" id="KW-0472">Membrane</keyword>
<dbReference type="EMBL" id="NHSJ01000065">
    <property type="protein sequence ID" value="PPQ31082.1"/>
    <property type="molecule type" value="Genomic_DNA"/>
</dbReference>
<reference evidence="11 12" key="1">
    <citation type="journal article" date="2018" name="Arch. Microbiol.">
        <title>New insights into the metabolic potential of the phototrophic purple bacterium Rhodopila globiformis DSM 161(T) from its draft genome sequence and evidence for a vanadium-dependent nitrogenase.</title>
        <authorList>
            <person name="Imhoff J.F."/>
            <person name="Rahn T."/>
            <person name="Kunzel S."/>
            <person name="Neulinger S.C."/>
        </authorList>
    </citation>
    <scope>NUCLEOTIDE SEQUENCE [LARGE SCALE GENOMIC DNA]</scope>
    <source>
        <strain evidence="11 12">DSM 16996</strain>
    </source>
</reference>
<proteinExistence type="inferred from homology"/>
<keyword evidence="6 10" id="KW-1133">Transmembrane helix</keyword>
<keyword evidence="2 10" id="KW-0813">Transport</keyword>
<dbReference type="PANTHER" id="PTHR38662">
    <property type="entry name" value="COBALT TRANSPORT PROTEIN CBIN"/>
    <property type="match status" value="1"/>
</dbReference>
<comment type="function">
    <text evidence="10">Part of the energy-coupling factor (ECF) transporter complex CbiMNOQ involved in cobalt import.</text>
</comment>
<name>A0A2S6N8Z1_9HYPH</name>
<dbReference type="Proteomes" id="UP000239089">
    <property type="component" value="Unassembled WGS sequence"/>
</dbReference>
<keyword evidence="4 10" id="KW-0169">Cobalamin biosynthesis</keyword>